<sequence>MEDCLHSSGLRVEPGSEFRCPACEARLDVEGVERWVRAAEEARDEAYSLIEGDGFTRIVLEERQREVYRRRKVLYELRDIPRSVAARPEMILVSYNAAEDAYECRIFYKEPRPVWGLERIEVEAELDSILALRAHPDPNVRLASGKVEEFHAFRQRSDGRDGYSPQRRVFYQNEI</sequence>
<accession>A0A6J4QZG8</accession>
<name>A0A6J4QZG8_9ACTN</name>
<proteinExistence type="predicted"/>
<dbReference type="EMBL" id="CADCVG010000090">
    <property type="protein sequence ID" value="CAA9459709.1"/>
    <property type="molecule type" value="Genomic_DNA"/>
</dbReference>
<dbReference type="AlphaFoldDB" id="A0A6J4QZG8"/>
<reference evidence="1" key="1">
    <citation type="submission" date="2020-02" db="EMBL/GenBank/DDBJ databases">
        <authorList>
            <person name="Meier V. D."/>
        </authorList>
    </citation>
    <scope>NUCLEOTIDE SEQUENCE</scope>
    <source>
        <strain evidence="1">AVDCRST_MAG14</strain>
    </source>
</reference>
<gene>
    <name evidence="1" type="ORF">AVDCRST_MAG14-2221</name>
</gene>
<evidence type="ECO:0000313" key="1">
    <source>
        <dbReference type="EMBL" id="CAA9459709.1"/>
    </source>
</evidence>
<organism evidence="1">
    <name type="scientific">uncultured Rubrobacteraceae bacterium</name>
    <dbReference type="NCBI Taxonomy" id="349277"/>
    <lineage>
        <taxon>Bacteria</taxon>
        <taxon>Bacillati</taxon>
        <taxon>Actinomycetota</taxon>
        <taxon>Rubrobacteria</taxon>
        <taxon>Rubrobacterales</taxon>
        <taxon>Rubrobacteraceae</taxon>
        <taxon>environmental samples</taxon>
    </lineage>
</organism>
<protein>
    <submittedName>
        <fullName evidence="1">Uncharacterized protein</fullName>
    </submittedName>
</protein>